<comment type="caution">
    <text evidence="2">The sequence shown here is derived from an EMBL/GenBank/DDBJ whole genome shotgun (WGS) entry which is preliminary data.</text>
</comment>
<accession>A0AA44C8Z9</accession>
<dbReference type="InterPro" id="IPR041649">
    <property type="entry name" value="NepR"/>
</dbReference>
<dbReference type="Pfam" id="PF18557">
    <property type="entry name" value="NepR"/>
    <property type="match status" value="1"/>
</dbReference>
<dbReference type="Proteomes" id="UP001155840">
    <property type="component" value="Unassembled WGS sequence"/>
</dbReference>
<organism evidence="2 3">
    <name type="scientific">Ferranicluibacter rubi</name>
    <dbReference type="NCBI Taxonomy" id="2715133"/>
    <lineage>
        <taxon>Bacteria</taxon>
        <taxon>Pseudomonadati</taxon>
        <taxon>Pseudomonadota</taxon>
        <taxon>Alphaproteobacteria</taxon>
        <taxon>Hyphomicrobiales</taxon>
        <taxon>Rhizobiaceae</taxon>
        <taxon>Ferranicluibacter</taxon>
    </lineage>
</organism>
<evidence type="ECO:0000313" key="3">
    <source>
        <dbReference type="Proteomes" id="UP001155840"/>
    </source>
</evidence>
<dbReference type="AlphaFoldDB" id="A0AA44C8Z9"/>
<dbReference type="EMBL" id="JAANCM010000001">
    <property type="protein sequence ID" value="NHT74238.1"/>
    <property type="molecule type" value="Genomic_DNA"/>
</dbReference>
<dbReference type="RefSeq" id="WP_132446305.1">
    <property type="nucleotide sequence ID" value="NZ_JAANCM010000001.1"/>
</dbReference>
<keyword evidence="3" id="KW-1185">Reference proteome</keyword>
<name>A0AA44C8Z9_9HYPH</name>
<proteinExistence type="predicted"/>
<gene>
    <name evidence="2" type="ORF">G8E10_00550</name>
</gene>
<reference evidence="2" key="1">
    <citation type="submission" date="2020-03" db="EMBL/GenBank/DDBJ databases">
        <title>Ferranicluibacter endophyticum gen. nov., sp. nov., a new genus isolated from Rubus ulmifolius Schott. stem.</title>
        <authorList>
            <person name="Roca-Couso R."/>
            <person name="Flores-Felix J.D."/>
            <person name="Igual J.M."/>
            <person name="Rivas R."/>
        </authorList>
    </citation>
    <scope>NUCLEOTIDE SEQUENCE</scope>
    <source>
        <strain evidence="2">CRRU44</strain>
    </source>
</reference>
<sequence>MADMTNPKPGPVLQHAETMDPNSQIVSKLRALYSAVEREPLPDAFLDLLQQLDSVEDARKG</sequence>
<feature type="domain" description="Anti-sigma factor NepR" evidence="1">
    <location>
        <begin position="22"/>
        <end position="55"/>
    </location>
</feature>
<evidence type="ECO:0000259" key="1">
    <source>
        <dbReference type="Pfam" id="PF18557"/>
    </source>
</evidence>
<evidence type="ECO:0000313" key="2">
    <source>
        <dbReference type="EMBL" id="NHT74238.1"/>
    </source>
</evidence>
<protein>
    <recommendedName>
        <fullName evidence="1">Anti-sigma factor NepR domain-containing protein</fullName>
    </recommendedName>
</protein>